<dbReference type="Pfam" id="PF01370">
    <property type="entry name" value="Epimerase"/>
    <property type="match status" value="1"/>
</dbReference>
<proteinExistence type="predicted"/>
<dbReference type="OrthoDB" id="142826at2"/>
<dbReference type="InterPro" id="IPR001509">
    <property type="entry name" value="Epimerase_deHydtase"/>
</dbReference>
<dbReference type="RefSeq" id="WP_003489469.1">
    <property type="nucleotide sequence ID" value="NZ_JXSU01000007.1"/>
</dbReference>
<comment type="caution">
    <text evidence="4">The sequence shown here is derived from an EMBL/GenBank/DDBJ whole genome shotgun (WGS) entry which is preliminary data.</text>
</comment>
<dbReference type="HOGENOM" id="CLU_958784_0_0_9"/>
<dbReference type="PANTHER" id="PTHR43103">
    <property type="entry name" value="NUCLEOSIDE-DIPHOSPHATE-SUGAR EPIMERASE"/>
    <property type="match status" value="1"/>
</dbReference>
<dbReference type="PANTHER" id="PTHR43103:SF3">
    <property type="entry name" value="ADP-L-GLYCERO-D-MANNO-HEPTOSE-6-EPIMERASE"/>
    <property type="match status" value="1"/>
</dbReference>
<keyword evidence="1" id="KW-0521">NADP</keyword>
<organism evidence="4 5">
    <name type="scientific">Clostridium botulinum B2 450</name>
    <dbReference type="NCBI Taxonomy" id="1379739"/>
    <lineage>
        <taxon>Bacteria</taxon>
        <taxon>Bacillati</taxon>
        <taxon>Bacillota</taxon>
        <taxon>Clostridia</taxon>
        <taxon>Eubacteriales</taxon>
        <taxon>Clostridiaceae</taxon>
        <taxon>Clostridium</taxon>
    </lineage>
</organism>
<dbReference type="Gene3D" id="3.40.50.720">
    <property type="entry name" value="NAD(P)-binding Rossmann-like Domain"/>
    <property type="match status" value="1"/>
</dbReference>
<dbReference type="PATRIC" id="fig|1379739.3.peg.1423"/>
<name>A0A0D0ZWL6_CLOBO</name>
<evidence type="ECO:0000313" key="5">
    <source>
        <dbReference type="Proteomes" id="UP000032250"/>
    </source>
</evidence>
<feature type="domain" description="NAD-dependent epimerase/dehydratase" evidence="3">
    <location>
        <begin position="2"/>
        <end position="189"/>
    </location>
</feature>
<evidence type="ECO:0000313" key="4">
    <source>
        <dbReference type="EMBL" id="KIS23058.1"/>
    </source>
</evidence>
<sequence>MIAVLGASGFIGQNIQSILSKNYEEEFKDILMIYFNKSNNILQGFNKISFDNFVKNEKLMDKIDTLIVTCGNSNTNINTNNFYEFIKKDTNYIFEMKDKIKCNIVFLSSAAVYDGNFGCVKENQNIYPNSLYGICKYNAEMAIKYIMKDVKNKKLIIYRLTYGYGRFERDNRLMSLIDRCIKENKVLKVNGYNNYFNPLSAEFISKVMIESAKNISVFPGEEIINLTPSKKIKLKEMLYIITSNTNLKYELTVEEPIIKYFPCNYKLEYYLKKLKLPEEDFEKNIIDYFS</sequence>
<keyword evidence="2" id="KW-0119">Carbohydrate metabolism</keyword>
<dbReference type="SUPFAM" id="SSF51735">
    <property type="entry name" value="NAD(P)-binding Rossmann-fold domains"/>
    <property type="match status" value="1"/>
</dbReference>
<evidence type="ECO:0000256" key="1">
    <source>
        <dbReference type="ARBA" id="ARBA00022857"/>
    </source>
</evidence>
<dbReference type="Proteomes" id="UP000032250">
    <property type="component" value="Unassembled WGS sequence"/>
</dbReference>
<dbReference type="EMBL" id="JXSU01000007">
    <property type="protein sequence ID" value="KIS23058.1"/>
    <property type="molecule type" value="Genomic_DNA"/>
</dbReference>
<dbReference type="InterPro" id="IPR036291">
    <property type="entry name" value="NAD(P)-bd_dom_sf"/>
</dbReference>
<protein>
    <submittedName>
        <fullName evidence="4">Epimerase</fullName>
    </submittedName>
</protein>
<dbReference type="AlphaFoldDB" id="A0A0D0ZWL6"/>
<evidence type="ECO:0000256" key="2">
    <source>
        <dbReference type="ARBA" id="ARBA00023277"/>
    </source>
</evidence>
<reference evidence="4 5" key="1">
    <citation type="submission" date="2014-06" db="EMBL/GenBank/DDBJ databases">
        <title>Genome characterization of distinct group I Clostridium botulinum lineages.</title>
        <authorList>
            <person name="Giordani F."/>
            <person name="Anselmo A."/>
            <person name="Fillo S."/>
            <person name="Palozzi A.M."/>
            <person name="Fortunato A."/>
            <person name="Gentile B."/>
            <person name="Ciammaruconi A."/>
            <person name="Anniballi F."/>
            <person name="De Medici D."/>
            <person name="Lista F."/>
        </authorList>
    </citation>
    <scope>NUCLEOTIDE SEQUENCE [LARGE SCALE GENOMIC DNA]</scope>
    <source>
        <strain evidence="4 5">B2 450</strain>
    </source>
</reference>
<evidence type="ECO:0000259" key="3">
    <source>
        <dbReference type="Pfam" id="PF01370"/>
    </source>
</evidence>
<accession>A0A0D0ZWL6</accession>
<gene>
    <name evidence="4" type="ORF">N495_05480</name>
</gene>